<dbReference type="Proteomes" id="UP000290540">
    <property type="component" value="Unassembled WGS sequence"/>
</dbReference>
<comment type="caution">
    <text evidence="2">The sequence shown here is derived from an EMBL/GenBank/DDBJ whole genome shotgun (WGS) entry which is preliminary data.</text>
</comment>
<evidence type="ECO:0000313" key="2">
    <source>
        <dbReference type="EMBL" id="RYC82109.1"/>
    </source>
</evidence>
<evidence type="ECO:0000313" key="3">
    <source>
        <dbReference type="Proteomes" id="UP000290540"/>
    </source>
</evidence>
<sequence length="114" mass="12603">MTSYGNSSPISLKLIEFGGNGEIEAGEAKQYAESIPTICPDIEENFHFAEGEQDAESVTTISTEIQEEPDFMEANHDAENICREVQNRAEEHDFTGTEKGADKEGNSERDKIMA</sequence>
<protein>
    <submittedName>
        <fullName evidence="2">Uncharacterized protein</fullName>
    </submittedName>
</protein>
<gene>
    <name evidence="2" type="ORF">BFJ63_vAg15009</name>
</gene>
<organism evidence="2 3">
    <name type="scientific">Fusarium oxysporum f. sp. narcissi</name>
    <dbReference type="NCBI Taxonomy" id="451672"/>
    <lineage>
        <taxon>Eukaryota</taxon>
        <taxon>Fungi</taxon>
        <taxon>Dikarya</taxon>
        <taxon>Ascomycota</taxon>
        <taxon>Pezizomycotina</taxon>
        <taxon>Sordariomycetes</taxon>
        <taxon>Hypocreomycetidae</taxon>
        <taxon>Hypocreales</taxon>
        <taxon>Nectriaceae</taxon>
        <taxon>Fusarium</taxon>
        <taxon>Fusarium oxysporum species complex</taxon>
    </lineage>
</organism>
<reference evidence="2 3" key="1">
    <citation type="submission" date="2016-12" db="EMBL/GenBank/DDBJ databases">
        <title>Draft genome sequence of Fusarium oxysporum causing rot on Narcissus.</title>
        <authorList>
            <person name="Armitage A.D."/>
            <person name="Taylor A."/>
            <person name="Clarkson J.P."/>
            <person name="Harrison R.J."/>
            <person name="Jackson A.C."/>
        </authorList>
    </citation>
    <scope>NUCLEOTIDE SEQUENCE [LARGE SCALE GENOMIC DNA]</scope>
    <source>
        <strain evidence="2 3">N139</strain>
    </source>
</reference>
<name>A0A4Q2VAB3_FUSOX</name>
<proteinExistence type="predicted"/>
<accession>A0A4Q2VAB3</accession>
<feature type="region of interest" description="Disordered" evidence="1">
    <location>
        <begin position="86"/>
        <end position="114"/>
    </location>
</feature>
<evidence type="ECO:0000256" key="1">
    <source>
        <dbReference type="SAM" id="MobiDB-lite"/>
    </source>
</evidence>
<dbReference type="EMBL" id="MQTW01000202">
    <property type="protein sequence ID" value="RYC82109.1"/>
    <property type="molecule type" value="Genomic_DNA"/>
</dbReference>
<dbReference type="AlphaFoldDB" id="A0A4Q2VAB3"/>